<gene>
    <name evidence="2" type="ORF">F8M41_011303</name>
</gene>
<reference evidence="2 3" key="1">
    <citation type="journal article" date="2019" name="Environ. Microbiol.">
        <title>At the nexus of three kingdoms: the genome of the mycorrhizal fungus Gigaspora margarita provides insights into plant, endobacterial and fungal interactions.</title>
        <authorList>
            <person name="Venice F."/>
            <person name="Ghignone S."/>
            <person name="Salvioli di Fossalunga A."/>
            <person name="Amselem J."/>
            <person name="Novero M."/>
            <person name="Xianan X."/>
            <person name="Sedzielewska Toro K."/>
            <person name="Morin E."/>
            <person name="Lipzen A."/>
            <person name="Grigoriev I.V."/>
            <person name="Henrissat B."/>
            <person name="Martin F.M."/>
            <person name="Bonfante P."/>
        </authorList>
    </citation>
    <scope>NUCLEOTIDE SEQUENCE [LARGE SCALE GENOMIC DNA]</scope>
    <source>
        <strain evidence="2 3">BEG34</strain>
    </source>
</reference>
<organism evidence="2 3">
    <name type="scientific">Gigaspora margarita</name>
    <dbReference type="NCBI Taxonomy" id="4874"/>
    <lineage>
        <taxon>Eukaryota</taxon>
        <taxon>Fungi</taxon>
        <taxon>Fungi incertae sedis</taxon>
        <taxon>Mucoromycota</taxon>
        <taxon>Glomeromycotina</taxon>
        <taxon>Glomeromycetes</taxon>
        <taxon>Diversisporales</taxon>
        <taxon>Gigasporaceae</taxon>
        <taxon>Gigaspora</taxon>
    </lineage>
</organism>
<comment type="caution">
    <text evidence="2">The sequence shown here is derived from an EMBL/GenBank/DDBJ whole genome shotgun (WGS) entry which is preliminary data.</text>
</comment>
<evidence type="ECO:0000256" key="1">
    <source>
        <dbReference type="SAM" id="Phobius"/>
    </source>
</evidence>
<dbReference type="AlphaFoldDB" id="A0A8H3X082"/>
<keyword evidence="3" id="KW-1185">Reference proteome</keyword>
<name>A0A8H3X082_GIGMA</name>
<keyword evidence="1" id="KW-0472">Membrane</keyword>
<keyword evidence="1" id="KW-1133">Transmembrane helix</keyword>
<protein>
    <submittedName>
        <fullName evidence="2">Uncharacterized protein</fullName>
    </submittedName>
</protein>
<feature type="transmembrane region" description="Helical" evidence="1">
    <location>
        <begin position="86"/>
        <end position="105"/>
    </location>
</feature>
<evidence type="ECO:0000313" key="3">
    <source>
        <dbReference type="Proteomes" id="UP000439903"/>
    </source>
</evidence>
<feature type="transmembrane region" description="Helical" evidence="1">
    <location>
        <begin position="12"/>
        <end position="33"/>
    </location>
</feature>
<evidence type="ECO:0000313" key="2">
    <source>
        <dbReference type="EMBL" id="KAF0386966.1"/>
    </source>
</evidence>
<feature type="transmembrane region" description="Helical" evidence="1">
    <location>
        <begin position="125"/>
        <end position="151"/>
    </location>
</feature>
<accession>A0A8H3X082</accession>
<feature type="transmembrane region" description="Helical" evidence="1">
    <location>
        <begin position="53"/>
        <end position="74"/>
    </location>
</feature>
<dbReference type="EMBL" id="WTPW01002314">
    <property type="protein sequence ID" value="KAF0386966.1"/>
    <property type="molecule type" value="Genomic_DNA"/>
</dbReference>
<proteinExistence type="predicted"/>
<sequence length="186" mass="21707">MDYNQAKRRLFIPRYISIFINALAICFVTSKFIVFCFNDLPSNEIIEAIELTYAFILALLLLLDIFLLASDSIIENKKRLLNYYKLDITKGILTFIIASMYSYYLKHEAYHTKFFDCNSIIGCEMNIINLTIIWLITAYYLTICQLLWFLIKKPVQNITEASDVGPGNPFLSVFHSSRDTYRGMWT</sequence>
<dbReference type="Proteomes" id="UP000439903">
    <property type="component" value="Unassembled WGS sequence"/>
</dbReference>
<keyword evidence="1" id="KW-0812">Transmembrane</keyword>